<dbReference type="Proteomes" id="UP000298460">
    <property type="component" value="Unassembled WGS sequence"/>
</dbReference>
<dbReference type="PANTHER" id="PTHR10151:SF120">
    <property type="entry name" value="BIS(5'-ADENOSYL)-TRIPHOSPHATASE"/>
    <property type="match status" value="1"/>
</dbReference>
<accession>A0A4Z0R4W1</accession>
<keyword evidence="2" id="KW-1185">Reference proteome</keyword>
<dbReference type="SUPFAM" id="SSF53649">
    <property type="entry name" value="Alkaline phosphatase-like"/>
    <property type="match status" value="1"/>
</dbReference>
<dbReference type="AlphaFoldDB" id="A0A4Z0R4W1"/>
<dbReference type="InterPro" id="IPR002591">
    <property type="entry name" value="Phosphodiest/P_Trfase"/>
</dbReference>
<dbReference type="GO" id="GO:0016787">
    <property type="term" value="F:hydrolase activity"/>
    <property type="evidence" value="ECO:0007669"/>
    <property type="project" value="UniProtKB-ARBA"/>
</dbReference>
<gene>
    <name evidence="1" type="ORF">E4K67_16200</name>
</gene>
<dbReference type="EMBL" id="SPQQ01000005">
    <property type="protein sequence ID" value="TGE37375.1"/>
    <property type="molecule type" value="Genomic_DNA"/>
</dbReference>
<sequence>MDRSRKASADKILILGIDGMDPSLTKRFVDEGKMPNTKKFLERGAQREDLIMQGGHPTVTPPMWTTLATGAYPVTHGITCFYRQSKESLDTIEYNLDSSNCHAEQLWNVFAEAGKKTLVWHWPGSSWPPSSSSPNLSVVDGTQPGNVNMGVAIVDPEKLLIASVKTEEVTYKKQAASDGDVPCVISDLKVQKSTFNLAESVKAKKKVRILLTLADGEGAMPEAPFDVVYSPIKDAAGWADAPADAREFTMLHGHGLIRRPCLILKNAEGIYDRVAIYKSKKETEPMVVLVKGVYVRDLLDEAIRDDDEKVLANRNMRILHLDPNGEQVRMWISAGMDTTNDDLWHPKSLFRTVTENVAFPQPTCLIGNATIQIAKECMIATWQATADWQADTLNYLIEKENFEVIFSHFHNIDLQGHMIIHNMKKGGKGNPEDYSQMMEDVYRQTDGYIGRFLHLLDEGWTVLIVSDHAAVCPEHDVPLIGDMTGVNVALMRELGFTNIKQDAEGNDLREIDWANTKAVASRGNHIYLNIKGRDKYGIVEPEDQYEVEEEIMTALYGYKDKITGKRVIAMALRNQDAVLLGMGGPESGDINYWTAEGYNYDHCDSLSTTRGYGGTSVSPIFMAAGPGFKTGFKTERIIREVDVAPTVAVIGGVRMPAQCEGAPVYQILSEEF</sequence>
<comment type="caution">
    <text evidence="1">The sequence shown here is derived from an EMBL/GenBank/DDBJ whole genome shotgun (WGS) entry which is preliminary data.</text>
</comment>
<evidence type="ECO:0000313" key="2">
    <source>
        <dbReference type="Proteomes" id="UP000298460"/>
    </source>
</evidence>
<protein>
    <submittedName>
        <fullName evidence="1">Nucleotide pyrophosphatase</fullName>
    </submittedName>
</protein>
<organism evidence="1 2">
    <name type="scientific">Desulfosporosinus fructosivorans</name>
    <dbReference type="NCBI Taxonomy" id="2018669"/>
    <lineage>
        <taxon>Bacteria</taxon>
        <taxon>Bacillati</taxon>
        <taxon>Bacillota</taxon>
        <taxon>Clostridia</taxon>
        <taxon>Eubacteriales</taxon>
        <taxon>Desulfitobacteriaceae</taxon>
        <taxon>Desulfosporosinus</taxon>
    </lineage>
</organism>
<dbReference type="PANTHER" id="PTHR10151">
    <property type="entry name" value="ECTONUCLEOTIDE PYROPHOSPHATASE/PHOSPHODIESTERASE"/>
    <property type="match status" value="1"/>
</dbReference>
<dbReference type="OrthoDB" id="9779418at2"/>
<evidence type="ECO:0000313" key="1">
    <source>
        <dbReference type="EMBL" id="TGE37375.1"/>
    </source>
</evidence>
<name>A0A4Z0R4W1_9FIRM</name>
<dbReference type="Pfam" id="PF01663">
    <property type="entry name" value="Phosphodiest"/>
    <property type="match status" value="2"/>
</dbReference>
<dbReference type="Gene3D" id="3.40.720.10">
    <property type="entry name" value="Alkaline Phosphatase, subunit A"/>
    <property type="match status" value="2"/>
</dbReference>
<proteinExistence type="predicted"/>
<dbReference type="RefSeq" id="WP_135548485.1">
    <property type="nucleotide sequence ID" value="NZ_SPQQ01000005.1"/>
</dbReference>
<dbReference type="InterPro" id="IPR017850">
    <property type="entry name" value="Alkaline_phosphatase_core_sf"/>
</dbReference>
<reference evidence="1 2" key="1">
    <citation type="submission" date="2019-03" db="EMBL/GenBank/DDBJ databases">
        <title>Draft Genome Sequence of Desulfosporosinus fructosivorans Strain 63.6F, Isolated from Marine Sediment in the Baltic Sea.</title>
        <authorList>
            <person name="Hausmann B."/>
            <person name="Vandieken V."/>
            <person name="Pjevac P."/>
            <person name="Schreck K."/>
            <person name="Herbold C.W."/>
            <person name="Loy A."/>
        </authorList>
    </citation>
    <scope>NUCLEOTIDE SEQUENCE [LARGE SCALE GENOMIC DNA]</scope>
    <source>
        <strain evidence="1 2">63.6F</strain>
    </source>
</reference>